<organism evidence="2 3">
    <name type="scientific">Marasmius crinis-equi</name>
    <dbReference type="NCBI Taxonomy" id="585013"/>
    <lineage>
        <taxon>Eukaryota</taxon>
        <taxon>Fungi</taxon>
        <taxon>Dikarya</taxon>
        <taxon>Basidiomycota</taxon>
        <taxon>Agaricomycotina</taxon>
        <taxon>Agaricomycetes</taxon>
        <taxon>Agaricomycetidae</taxon>
        <taxon>Agaricales</taxon>
        <taxon>Marasmiineae</taxon>
        <taxon>Marasmiaceae</taxon>
        <taxon>Marasmius</taxon>
    </lineage>
</organism>
<feature type="region of interest" description="Disordered" evidence="1">
    <location>
        <begin position="161"/>
        <end position="183"/>
    </location>
</feature>
<feature type="non-terminal residue" evidence="2">
    <location>
        <position position="1"/>
    </location>
</feature>
<feature type="region of interest" description="Disordered" evidence="1">
    <location>
        <begin position="55"/>
        <end position="81"/>
    </location>
</feature>
<evidence type="ECO:0000256" key="1">
    <source>
        <dbReference type="SAM" id="MobiDB-lite"/>
    </source>
</evidence>
<reference evidence="2 3" key="1">
    <citation type="submission" date="2024-02" db="EMBL/GenBank/DDBJ databases">
        <title>A draft genome for the cacao thread blight pathogen Marasmius crinis-equi.</title>
        <authorList>
            <person name="Cohen S.P."/>
            <person name="Baruah I.K."/>
            <person name="Amoako-Attah I."/>
            <person name="Bukari Y."/>
            <person name="Meinhardt L.W."/>
            <person name="Bailey B.A."/>
        </authorList>
    </citation>
    <scope>NUCLEOTIDE SEQUENCE [LARGE SCALE GENOMIC DNA]</scope>
    <source>
        <strain evidence="2 3">GH-76</strain>
    </source>
</reference>
<dbReference type="Proteomes" id="UP001465976">
    <property type="component" value="Unassembled WGS sequence"/>
</dbReference>
<sequence>LHHYGLKPLKTKEAAKKHLLAAFGSDLTLKVPEKILRIEKELKEEYAKANIAAEKEYEEKRRKEELEEEKRRKQKLDRQQSLLDSVLGASNGFRDSDSDELDDEEDHDYAYPTTRDIHNTLDNMPERQLRTMIRGLLEYNSGVEEALREYALTERAKAKRQQKVERLKEKRKGKTSKASLAKKVPSRELQGKYDIVAPRLSENWSQYGDSFTLKICPSSSGSRLWGAFEFGIISGIIRSTTSSTQLSAGNFTAGLLLDFSWRGREESGETTFDARSNTGHLVFLGDGLIKGKLHFEGYKIKLAGKQADDISGRVVWAKHVPGWKQEWRGYNRHNYNVENIARWGKYGGERRIEAPADSDTTDAGRGSGSRYDSDEAMDFDGDEQYCEAYAY</sequence>
<comment type="caution">
    <text evidence="2">The sequence shown here is derived from an EMBL/GenBank/DDBJ whole genome shotgun (WGS) entry which is preliminary data.</text>
</comment>
<feature type="compositionally biased region" description="Basic and acidic residues" evidence="1">
    <location>
        <begin position="55"/>
        <end position="71"/>
    </location>
</feature>
<feature type="region of interest" description="Disordered" evidence="1">
    <location>
        <begin position="87"/>
        <end position="106"/>
    </location>
</feature>
<protein>
    <submittedName>
        <fullName evidence="2">Uncharacterized protein</fullName>
    </submittedName>
</protein>
<accession>A0ABR3F702</accession>
<name>A0ABR3F702_9AGAR</name>
<gene>
    <name evidence="2" type="ORF">V5O48_010929</name>
</gene>
<dbReference type="EMBL" id="JBAHYK010000837">
    <property type="protein sequence ID" value="KAL0571023.1"/>
    <property type="molecule type" value="Genomic_DNA"/>
</dbReference>
<proteinExistence type="predicted"/>
<evidence type="ECO:0000313" key="2">
    <source>
        <dbReference type="EMBL" id="KAL0571023.1"/>
    </source>
</evidence>
<evidence type="ECO:0000313" key="3">
    <source>
        <dbReference type="Proteomes" id="UP001465976"/>
    </source>
</evidence>
<feature type="region of interest" description="Disordered" evidence="1">
    <location>
        <begin position="352"/>
        <end position="377"/>
    </location>
</feature>
<feature type="compositionally biased region" description="Acidic residues" evidence="1">
    <location>
        <begin position="97"/>
        <end position="106"/>
    </location>
</feature>
<keyword evidence="3" id="KW-1185">Reference proteome</keyword>